<dbReference type="RefSeq" id="WP_085462866.1">
    <property type="nucleotide sequence ID" value="NZ_FXBL01000004.1"/>
</dbReference>
<sequence length="457" mass="50522">MSSGVGQVRIPEKSIEVVESGGIASGGWVPFDLGRDFEFSTEALETYAFASWEPVIYDAMVVAAAIEYGDRILKRPPRGWARRIALRIPVHDPERWNDGELSEALLDAAGFLTGDYWSIEFVRRANPAPSPHSDYLNLPVPTEAVLAYSDGMDSRAVAGLVGAGLGTKLVRVRVGSNEIGRPDKKSYREPFTLVPYDVPCNMPNREASARSRGFKFALITGIAAYLSGAKEIVIPESGQGAIGPAIASVVHAYPDYRNHPRFTQRMERLLRALFGREIRYVFPRLWSTKGETLRSFAALPEGTTWHATRSCWRSNRWSSVNGKRRQCGVCAACMLRRVSVHAAGLTEAEDTYVCTDPTAASLEEAVDRDFTRMTPAYRQYAIAGVLHMDHLADLASKDGLPVVRRHAAMLAPALGVGKDQTEESLTRMLSEHASEWKEFVRSMGSNSFVRQWVRAGL</sequence>
<evidence type="ECO:0000256" key="1">
    <source>
        <dbReference type="ARBA" id="ARBA00022785"/>
    </source>
</evidence>
<dbReference type="Proteomes" id="UP000193083">
    <property type="component" value="Unassembled WGS sequence"/>
</dbReference>
<proteinExistence type="predicted"/>
<evidence type="ECO:0000313" key="3">
    <source>
        <dbReference type="Proteomes" id="UP000193083"/>
    </source>
</evidence>
<keyword evidence="3" id="KW-1185">Reference proteome</keyword>
<dbReference type="OrthoDB" id="9789567at2"/>
<dbReference type="InterPro" id="IPR014729">
    <property type="entry name" value="Rossmann-like_a/b/a_fold"/>
</dbReference>
<gene>
    <name evidence="2" type="ORF">SAMN02982922_0695</name>
</gene>
<dbReference type="GO" id="GO:0008616">
    <property type="term" value="P:tRNA queuosine(34) biosynthetic process"/>
    <property type="evidence" value="ECO:0007669"/>
    <property type="project" value="UniProtKB-KW"/>
</dbReference>
<dbReference type="Gene3D" id="3.40.50.620">
    <property type="entry name" value="HUPs"/>
    <property type="match status" value="1"/>
</dbReference>
<organism evidence="2 3">
    <name type="scientific">Mesorhizobium australicum</name>
    <dbReference type="NCBI Taxonomy" id="536018"/>
    <lineage>
        <taxon>Bacteria</taxon>
        <taxon>Pseudomonadati</taxon>
        <taxon>Pseudomonadota</taxon>
        <taxon>Alphaproteobacteria</taxon>
        <taxon>Hyphomicrobiales</taxon>
        <taxon>Phyllobacteriaceae</taxon>
        <taxon>Mesorhizobium</taxon>
    </lineage>
</organism>
<dbReference type="Pfam" id="PF06508">
    <property type="entry name" value="QueC"/>
    <property type="match status" value="1"/>
</dbReference>
<accession>A0A1X7MVG6</accession>
<evidence type="ECO:0000313" key="2">
    <source>
        <dbReference type="EMBL" id="SMH27986.1"/>
    </source>
</evidence>
<dbReference type="EMBL" id="FXBL01000004">
    <property type="protein sequence ID" value="SMH27986.1"/>
    <property type="molecule type" value="Genomic_DNA"/>
</dbReference>
<dbReference type="InterPro" id="IPR018317">
    <property type="entry name" value="QueC"/>
</dbReference>
<protein>
    <submittedName>
        <fullName evidence="2">Queuosine biosynthesis protein QueC</fullName>
    </submittedName>
</protein>
<dbReference type="SUPFAM" id="SSF52402">
    <property type="entry name" value="Adenine nucleotide alpha hydrolases-like"/>
    <property type="match status" value="1"/>
</dbReference>
<reference evidence="3" key="1">
    <citation type="submission" date="2017-04" db="EMBL/GenBank/DDBJ databases">
        <authorList>
            <person name="Varghese N."/>
            <person name="Submissions S."/>
        </authorList>
    </citation>
    <scope>NUCLEOTIDE SEQUENCE [LARGE SCALE GENOMIC DNA]</scope>
    <source>
        <strain evidence="3">B5P</strain>
    </source>
</reference>
<name>A0A1X7MVG6_9HYPH</name>
<dbReference type="AlphaFoldDB" id="A0A1X7MVG6"/>
<keyword evidence="1" id="KW-0671">Queuosine biosynthesis</keyword>